<dbReference type="Pfam" id="PF06985">
    <property type="entry name" value="HET"/>
    <property type="match status" value="1"/>
</dbReference>
<dbReference type="EMBL" id="JAAQRI010000074">
    <property type="protein sequence ID" value="KAF5641866.1"/>
    <property type="molecule type" value="Genomic_DNA"/>
</dbReference>
<feature type="domain" description="Heterokaryon incompatibility" evidence="1">
    <location>
        <begin position="384"/>
        <end position="535"/>
    </location>
</feature>
<dbReference type="PANTHER" id="PTHR33112:SF10">
    <property type="entry name" value="TOL"/>
    <property type="match status" value="1"/>
</dbReference>
<dbReference type="OrthoDB" id="3204049at2759"/>
<dbReference type="GeneID" id="59302559"/>
<dbReference type="AlphaFoldDB" id="A0A8H5W026"/>
<keyword evidence="3" id="KW-1185">Reference proteome</keyword>
<protein>
    <recommendedName>
        <fullName evidence="1">Heterokaryon incompatibility domain-containing protein</fullName>
    </recommendedName>
</protein>
<evidence type="ECO:0000313" key="2">
    <source>
        <dbReference type="EMBL" id="KAF5641866.1"/>
    </source>
</evidence>
<organism evidence="2 3">
    <name type="scientific">Fusarium tjaetaba</name>
    <dbReference type="NCBI Taxonomy" id="1567544"/>
    <lineage>
        <taxon>Eukaryota</taxon>
        <taxon>Fungi</taxon>
        <taxon>Dikarya</taxon>
        <taxon>Ascomycota</taxon>
        <taxon>Pezizomycotina</taxon>
        <taxon>Sordariomycetes</taxon>
        <taxon>Hypocreomycetidae</taxon>
        <taxon>Hypocreales</taxon>
        <taxon>Nectriaceae</taxon>
        <taxon>Fusarium</taxon>
        <taxon>Fusarium fujikuroi species complex</taxon>
    </lineage>
</organism>
<gene>
    <name evidence="2" type="ORF">FTJAE_3938</name>
</gene>
<evidence type="ECO:0000259" key="1">
    <source>
        <dbReference type="Pfam" id="PF06985"/>
    </source>
</evidence>
<evidence type="ECO:0000313" key="3">
    <source>
        <dbReference type="Proteomes" id="UP000530670"/>
    </source>
</evidence>
<dbReference type="PANTHER" id="PTHR33112">
    <property type="entry name" value="DOMAIN PROTEIN, PUTATIVE-RELATED"/>
    <property type="match status" value="1"/>
</dbReference>
<comment type="caution">
    <text evidence="2">The sequence shown here is derived from an EMBL/GenBank/DDBJ whole genome shotgun (WGS) entry which is preliminary data.</text>
</comment>
<dbReference type="InterPro" id="IPR010730">
    <property type="entry name" value="HET"/>
</dbReference>
<dbReference type="RefSeq" id="XP_037208983.1">
    <property type="nucleotide sequence ID" value="XM_037350289.1"/>
</dbReference>
<accession>A0A8H5W026</accession>
<reference evidence="2 3" key="1">
    <citation type="submission" date="2020-05" db="EMBL/GenBank/DDBJ databases">
        <title>Identification and distribution of gene clusters putatively required for synthesis of sphingolipid metabolism inhibitors in phylogenetically diverse species of the filamentous fungus Fusarium.</title>
        <authorList>
            <person name="Kim H.-S."/>
            <person name="Busman M."/>
            <person name="Brown D.W."/>
            <person name="Divon H."/>
            <person name="Uhlig S."/>
            <person name="Proctor R.H."/>
        </authorList>
    </citation>
    <scope>NUCLEOTIDE SEQUENCE [LARGE SCALE GENOMIC DNA]</scope>
    <source>
        <strain evidence="2 3">NRRL 66243</strain>
    </source>
</reference>
<name>A0A8H5W026_9HYPO</name>
<sequence>MHLDHKIPWHLIAPHFSLTPAEQEGNYSLATLELPEQQAVIGHFSRMFLTTIREFSATETTKIDSAPVSGKLFSDNVLYYAERHFGLEPHEDNSALHNPLKPSHQDLEYWKRRAKDPESDYEPCYTTADANLADAAKMLVIVAATADNKTTRREALSALVRLAKEVPLSNLRGLHWGHAFGLDLVVSVALQMYIYLNLIEAVESRAAERVPLLSVDNFLTFLSNHALENYDFPAQNIPHRDFWFSLGVTESWVAGRRNGTLERDMPVIDPLADGSDEVQQKAREGLRKYLKDCFAIFRPYALALLLPPLRHFCASEIMIPAWPTAQVENEAGELSSSTLDGDLRALAHDSINPWIEAYVGSEGDTAVRLVNTGDLSEDNRKSLYTILSYRWGSSNDSARTTSQNLRERLSVIKPHSLPKTIRDAIILTQLMKIRYLWVDALCILQSDRDVGDGKDEEANLDWVRESACMASYYANSVCCIAASNAKDSSEGILSERRIARYGKWYNPPNVFIQSPYTSRRRVPSLLLDRGWCLQEWLISPRVMHWTTHGLVWECSEGFFWEGEAGFKRELRESFPDDPHYWYHRERSHSLFMTVLTEDHEQLLALMVRSEERVDLGQCWMALITQYSHMHLSFSSDKLAAIQGIASLLSRRHGVDYFAGIFRLPVMIHLFWRPVDPQSSSFDCENFPSWSWMSSNGGVYFEMTSTDSSGSFLEKFKPFPSTQHEKDLVRITNKALRFTAPLMKIDGMDLGEPKNPQPERHVGPGAPLLQGWHLVIDLDSVASSASLKSDGYLLFVSHDLLAESCYGLVVQMVEGDGRRNGYQDLPLPSSQPRLLAMLPTATLSRNTTRLARRLGSLRSRVLFDRKKSYQRIGVFSATRTEGCQQEQPDIKKYARQIVLV</sequence>
<dbReference type="Proteomes" id="UP000530670">
    <property type="component" value="Unassembled WGS sequence"/>
</dbReference>
<proteinExistence type="predicted"/>